<reference evidence="1 2" key="1">
    <citation type="submission" date="2022-01" db="EMBL/GenBank/DDBJ databases">
        <authorList>
            <person name="Won M."/>
            <person name="Kim S.-J."/>
            <person name="Kwon S.-W."/>
        </authorList>
    </citation>
    <scope>NUCLEOTIDE SEQUENCE [LARGE SCALE GENOMIC DNA]</scope>
    <source>
        <strain evidence="1 2">KCTC 23505</strain>
    </source>
</reference>
<proteinExistence type="predicted"/>
<protein>
    <submittedName>
        <fullName evidence="1">Uncharacterized protein</fullName>
    </submittedName>
</protein>
<evidence type="ECO:0000313" key="1">
    <source>
        <dbReference type="EMBL" id="MCF3947154.1"/>
    </source>
</evidence>
<name>A0ABS9DWV1_9PROT</name>
<dbReference type="EMBL" id="JAKGBZ010000018">
    <property type="protein sequence ID" value="MCF3947154.1"/>
    <property type="molecule type" value="Genomic_DNA"/>
</dbReference>
<sequence>MAGNPLTWNDMITIYGWLSALAKQEQKTRSAGRMVLDSGKSVLAALHIPIEPEKQTLSAQILDLKQFYNAVQASQPVLNTLPSPTFNVCKLINDKNTETLMKLVSYAFRHLPSTDHKYQQIERYLLNRNWFVQDIDSFGTWAPDPKWTQDKLIHGYGGLHG</sequence>
<dbReference type="Proteomes" id="UP001521209">
    <property type="component" value="Unassembled WGS sequence"/>
</dbReference>
<gene>
    <name evidence="1" type="ORF">L2A60_10735</name>
</gene>
<evidence type="ECO:0000313" key="2">
    <source>
        <dbReference type="Proteomes" id="UP001521209"/>
    </source>
</evidence>
<dbReference type="RefSeq" id="WP_235704383.1">
    <property type="nucleotide sequence ID" value="NZ_JAKGBZ010000018.1"/>
</dbReference>
<keyword evidence="2" id="KW-1185">Reference proteome</keyword>
<comment type="caution">
    <text evidence="1">The sequence shown here is derived from an EMBL/GenBank/DDBJ whole genome shotgun (WGS) entry which is preliminary data.</text>
</comment>
<organism evidence="1 2">
    <name type="scientific">Acidiphilium iwatense</name>
    <dbReference type="NCBI Taxonomy" id="768198"/>
    <lineage>
        <taxon>Bacteria</taxon>
        <taxon>Pseudomonadati</taxon>
        <taxon>Pseudomonadota</taxon>
        <taxon>Alphaproteobacteria</taxon>
        <taxon>Acetobacterales</taxon>
        <taxon>Acidocellaceae</taxon>
        <taxon>Acidiphilium</taxon>
    </lineage>
</organism>
<accession>A0ABS9DWV1</accession>